<sequence length="70" mass="8010">MQLLNLLWVGLITNSQRNATYLILQALRETTIFKHALHFGLPFSYYTLVVLKGTCIATICRSPHCLRGFQ</sequence>
<accession>A0A061FTZ3</accession>
<dbReference type="AlphaFoldDB" id="A0A061FTZ3"/>
<name>A0A061FTZ3_THECC</name>
<keyword evidence="2" id="KW-1185">Reference proteome</keyword>
<gene>
    <name evidence="1" type="ORF">TCM_011952</name>
</gene>
<proteinExistence type="predicted"/>
<dbReference type="HOGENOM" id="CLU_2762954_0_0_1"/>
<organism evidence="1 2">
    <name type="scientific">Theobroma cacao</name>
    <name type="common">Cacao</name>
    <name type="synonym">Cocoa</name>
    <dbReference type="NCBI Taxonomy" id="3641"/>
    <lineage>
        <taxon>Eukaryota</taxon>
        <taxon>Viridiplantae</taxon>
        <taxon>Streptophyta</taxon>
        <taxon>Embryophyta</taxon>
        <taxon>Tracheophyta</taxon>
        <taxon>Spermatophyta</taxon>
        <taxon>Magnoliopsida</taxon>
        <taxon>eudicotyledons</taxon>
        <taxon>Gunneridae</taxon>
        <taxon>Pentapetalae</taxon>
        <taxon>rosids</taxon>
        <taxon>malvids</taxon>
        <taxon>Malvales</taxon>
        <taxon>Malvaceae</taxon>
        <taxon>Byttnerioideae</taxon>
        <taxon>Theobroma</taxon>
    </lineage>
</organism>
<evidence type="ECO:0000313" key="2">
    <source>
        <dbReference type="Proteomes" id="UP000026915"/>
    </source>
</evidence>
<dbReference type="Proteomes" id="UP000026915">
    <property type="component" value="Chromosome 3"/>
</dbReference>
<dbReference type="Gramene" id="EOY20558">
    <property type="protein sequence ID" value="EOY20558"/>
    <property type="gene ID" value="TCM_011952"/>
</dbReference>
<evidence type="ECO:0000313" key="1">
    <source>
        <dbReference type="EMBL" id="EOY20558.1"/>
    </source>
</evidence>
<dbReference type="EMBL" id="CM001881">
    <property type="protein sequence ID" value="EOY20558.1"/>
    <property type="molecule type" value="Genomic_DNA"/>
</dbReference>
<protein>
    <submittedName>
        <fullName evidence="1">Uncharacterized protein</fullName>
    </submittedName>
</protein>
<dbReference type="InParanoid" id="A0A061FTZ3"/>
<reference evidence="1 2" key="1">
    <citation type="journal article" date="2013" name="Genome Biol.">
        <title>The genome sequence of the most widely cultivated cacao type and its use to identify candidate genes regulating pod color.</title>
        <authorList>
            <person name="Motamayor J.C."/>
            <person name="Mockaitis K."/>
            <person name="Schmutz J."/>
            <person name="Haiminen N."/>
            <person name="Iii D.L."/>
            <person name="Cornejo O."/>
            <person name="Findley S.D."/>
            <person name="Zheng P."/>
            <person name="Utro F."/>
            <person name="Royaert S."/>
            <person name="Saski C."/>
            <person name="Jenkins J."/>
            <person name="Podicheti R."/>
            <person name="Zhao M."/>
            <person name="Scheffler B.E."/>
            <person name="Stack J.C."/>
            <person name="Feltus F.A."/>
            <person name="Mustiga G.M."/>
            <person name="Amores F."/>
            <person name="Phillips W."/>
            <person name="Marelli J.P."/>
            <person name="May G.D."/>
            <person name="Shapiro H."/>
            <person name="Ma J."/>
            <person name="Bustamante C.D."/>
            <person name="Schnell R.J."/>
            <person name="Main D."/>
            <person name="Gilbert D."/>
            <person name="Parida L."/>
            <person name="Kuhn D.N."/>
        </authorList>
    </citation>
    <scope>NUCLEOTIDE SEQUENCE [LARGE SCALE GENOMIC DNA]</scope>
    <source>
        <strain evidence="2">cv. Matina 1-6</strain>
    </source>
</reference>